<evidence type="ECO:0000313" key="1">
    <source>
        <dbReference type="EMBL" id="GLK70841.1"/>
    </source>
</evidence>
<protein>
    <submittedName>
        <fullName evidence="1">Uncharacterized protein</fullName>
    </submittedName>
</protein>
<proteinExistence type="predicted"/>
<name>A0A9W6MYA3_9HYPH</name>
<reference evidence="1" key="1">
    <citation type="journal article" date="2014" name="Int. J. Syst. Evol. Microbiol.">
        <title>Complete genome sequence of Corynebacterium casei LMG S-19264T (=DSM 44701T), isolated from a smear-ripened cheese.</title>
        <authorList>
            <consortium name="US DOE Joint Genome Institute (JGI-PGF)"/>
            <person name="Walter F."/>
            <person name="Albersmeier A."/>
            <person name="Kalinowski J."/>
            <person name="Ruckert C."/>
        </authorList>
    </citation>
    <scope>NUCLEOTIDE SEQUENCE</scope>
    <source>
        <strain evidence="1">VKM B-2484</strain>
    </source>
</reference>
<sequence length="97" mass="11139">MKETVEAAVQKAIRDLIKQEMGRFDVEDVAVDVAPDHDGDPSLRITVTYGDRGEPVDTRVMSGLVSKLRDELWRLGEERFPYIQHHFRSEPKVVGFR</sequence>
<reference evidence="1" key="2">
    <citation type="submission" date="2023-01" db="EMBL/GenBank/DDBJ databases">
        <authorList>
            <person name="Sun Q."/>
            <person name="Evtushenko L."/>
        </authorList>
    </citation>
    <scope>NUCLEOTIDE SEQUENCE</scope>
    <source>
        <strain evidence="1">VKM B-2484</strain>
    </source>
</reference>
<dbReference type="EMBL" id="BSFJ01000005">
    <property type="protein sequence ID" value="GLK70841.1"/>
    <property type="molecule type" value="Genomic_DNA"/>
</dbReference>
<dbReference type="Proteomes" id="UP001143370">
    <property type="component" value="Unassembled WGS sequence"/>
</dbReference>
<accession>A0A9W6MYA3</accession>
<dbReference type="RefSeq" id="WP_213371548.1">
    <property type="nucleotide sequence ID" value="NZ_BSFJ01000005.1"/>
</dbReference>
<dbReference type="AlphaFoldDB" id="A0A9W6MYA3"/>
<gene>
    <name evidence="1" type="ORF">GCM10017643_09560</name>
</gene>
<keyword evidence="2" id="KW-1185">Reference proteome</keyword>
<comment type="caution">
    <text evidence="1">The sequence shown here is derived from an EMBL/GenBank/DDBJ whole genome shotgun (WGS) entry which is preliminary data.</text>
</comment>
<organism evidence="1 2">
    <name type="scientific">Ancylobacter dichloromethanicus</name>
    <dbReference type="NCBI Taxonomy" id="518825"/>
    <lineage>
        <taxon>Bacteria</taxon>
        <taxon>Pseudomonadati</taxon>
        <taxon>Pseudomonadota</taxon>
        <taxon>Alphaproteobacteria</taxon>
        <taxon>Hyphomicrobiales</taxon>
        <taxon>Xanthobacteraceae</taxon>
        <taxon>Ancylobacter</taxon>
    </lineage>
</organism>
<evidence type="ECO:0000313" key="2">
    <source>
        <dbReference type="Proteomes" id="UP001143370"/>
    </source>
</evidence>